<organism evidence="1 2">
    <name type="scientific">Larimichthys crocea</name>
    <name type="common">Large yellow croaker</name>
    <name type="synonym">Pseudosciaena crocea</name>
    <dbReference type="NCBI Taxonomy" id="215358"/>
    <lineage>
        <taxon>Eukaryota</taxon>
        <taxon>Metazoa</taxon>
        <taxon>Chordata</taxon>
        <taxon>Craniata</taxon>
        <taxon>Vertebrata</taxon>
        <taxon>Euteleostomi</taxon>
        <taxon>Actinopterygii</taxon>
        <taxon>Neopterygii</taxon>
        <taxon>Teleostei</taxon>
        <taxon>Neoteleostei</taxon>
        <taxon>Acanthomorphata</taxon>
        <taxon>Eupercaria</taxon>
        <taxon>Sciaenidae</taxon>
        <taxon>Larimichthys</taxon>
    </lineage>
</organism>
<gene>
    <name evidence="1" type="ORF">E3U43_006865</name>
</gene>
<evidence type="ECO:0000313" key="2">
    <source>
        <dbReference type="Proteomes" id="UP000793456"/>
    </source>
</evidence>
<protein>
    <submittedName>
        <fullName evidence="1">Uncharacterized protein</fullName>
    </submittedName>
</protein>
<name>A0ACD3RLZ6_LARCR</name>
<reference evidence="1" key="1">
    <citation type="submission" date="2018-11" db="EMBL/GenBank/DDBJ databases">
        <title>The sequence and de novo assembly of Larimichthys crocea genome using PacBio and Hi-C technologies.</title>
        <authorList>
            <person name="Xu P."/>
            <person name="Chen B."/>
            <person name="Zhou Z."/>
            <person name="Ke Q."/>
            <person name="Wu Y."/>
            <person name="Bai H."/>
            <person name="Pu F."/>
        </authorList>
    </citation>
    <scope>NUCLEOTIDE SEQUENCE</scope>
    <source>
        <tissue evidence="1">Muscle</tissue>
    </source>
</reference>
<evidence type="ECO:0000313" key="1">
    <source>
        <dbReference type="EMBL" id="TMS20372.1"/>
    </source>
</evidence>
<keyword evidence="2" id="KW-1185">Reference proteome</keyword>
<dbReference type="Proteomes" id="UP000793456">
    <property type="component" value="Chromosome IV"/>
</dbReference>
<proteinExistence type="predicted"/>
<accession>A0ACD3RLZ6</accession>
<dbReference type="EMBL" id="CM011677">
    <property type="protein sequence ID" value="TMS20372.1"/>
    <property type="molecule type" value="Genomic_DNA"/>
</dbReference>
<comment type="caution">
    <text evidence="1">The sequence shown here is derived from an EMBL/GenBank/DDBJ whole genome shotgun (WGS) entry which is preliminary data.</text>
</comment>
<sequence>MKWTLILLLGSSLAETALGWTFHRSEYKMNWTQARQWCQKEYTDIVVMRDQKENDHLVSKLKVRNRSPYYWIGITKKDENGTWTWIKNMSTWISEHPWAVGEPSKNSTDFCVEIYANTGSNRGKWNDEDCSNSKFAACYKAQCNATSCGQGRCQEIIENITCHCDPGFKGDRCQTAVGCPPLSQPDNGSLSCSEGNYTFNSTCRYKCHSGFLMIGLSTVTCGAKGAWSGPRPACASYKQALAAIAGCGALSAFCCICFCWMKHKKRKKLAQVREPEEVRSPSSEAQG</sequence>